<protein>
    <submittedName>
        <fullName evidence="1">Uncharacterized protein</fullName>
    </submittedName>
</protein>
<sequence length="164" mass="19841">MVPFQTPTKEFSIIFRKKNLSAFQLKHQDNIMELRSIFSYCPDVSCLLFDKNLNLSHRSKIHEAELYMRSYFCYKMISLLKFIYQQENKWDFLGKENEKGAILQNLHRFCRLLQKVKQELFHFVSFTEQFCMKFHDARSNLAIMTPNIFTCTNFSYFRTCYFDL</sequence>
<evidence type="ECO:0000313" key="1">
    <source>
        <dbReference type="EMBL" id="RNA34267.1"/>
    </source>
</evidence>
<dbReference type="AlphaFoldDB" id="A0A3M7SF34"/>
<reference evidence="1 2" key="1">
    <citation type="journal article" date="2018" name="Sci. Rep.">
        <title>Genomic signatures of local adaptation to the degree of environmental predictability in rotifers.</title>
        <authorList>
            <person name="Franch-Gras L."/>
            <person name="Hahn C."/>
            <person name="Garcia-Roger E.M."/>
            <person name="Carmona M.J."/>
            <person name="Serra M."/>
            <person name="Gomez A."/>
        </authorList>
    </citation>
    <scope>NUCLEOTIDE SEQUENCE [LARGE SCALE GENOMIC DNA]</scope>
    <source>
        <strain evidence="1">HYR1</strain>
    </source>
</reference>
<dbReference type="Proteomes" id="UP000276133">
    <property type="component" value="Unassembled WGS sequence"/>
</dbReference>
<evidence type="ECO:0000313" key="2">
    <source>
        <dbReference type="Proteomes" id="UP000276133"/>
    </source>
</evidence>
<accession>A0A3M7SF34</accession>
<gene>
    <name evidence="1" type="ORF">BpHYR1_022125</name>
</gene>
<comment type="caution">
    <text evidence="1">The sequence shown here is derived from an EMBL/GenBank/DDBJ whole genome shotgun (WGS) entry which is preliminary data.</text>
</comment>
<organism evidence="1 2">
    <name type="scientific">Brachionus plicatilis</name>
    <name type="common">Marine rotifer</name>
    <name type="synonym">Brachionus muelleri</name>
    <dbReference type="NCBI Taxonomy" id="10195"/>
    <lineage>
        <taxon>Eukaryota</taxon>
        <taxon>Metazoa</taxon>
        <taxon>Spiralia</taxon>
        <taxon>Gnathifera</taxon>
        <taxon>Rotifera</taxon>
        <taxon>Eurotatoria</taxon>
        <taxon>Monogononta</taxon>
        <taxon>Pseudotrocha</taxon>
        <taxon>Ploima</taxon>
        <taxon>Brachionidae</taxon>
        <taxon>Brachionus</taxon>
    </lineage>
</organism>
<name>A0A3M7SF34_BRAPC</name>
<keyword evidence="2" id="KW-1185">Reference proteome</keyword>
<proteinExistence type="predicted"/>
<dbReference type="EMBL" id="REGN01001505">
    <property type="protein sequence ID" value="RNA34267.1"/>
    <property type="molecule type" value="Genomic_DNA"/>
</dbReference>